<dbReference type="InterPro" id="IPR003958">
    <property type="entry name" value="CBFA_NFYB_domain"/>
</dbReference>
<dbReference type="AlphaFoldDB" id="A0AAE0MXW3"/>
<evidence type="ECO:0000313" key="6">
    <source>
        <dbReference type="EMBL" id="KAK3358336.1"/>
    </source>
</evidence>
<keyword evidence="2" id="KW-0805">Transcription regulation</keyword>
<keyword evidence="7" id="KW-1185">Reference proteome</keyword>
<dbReference type="PRINTS" id="PR00615">
    <property type="entry name" value="CCAATSUBUNTA"/>
</dbReference>
<comment type="similarity">
    <text evidence="1">Belongs to the NFYB/HAP3 subunit family.</text>
</comment>
<dbReference type="PANTHER" id="PTHR11064:SF9">
    <property type="entry name" value="NUCLEAR TRANSCRIPTION FACTOR Y SUBUNIT BETA"/>
    <property type="match status" value="1"/>
</dbReference>
<keyword evidence="3" id="KW-0238">DNA-binding</keyword>
<reference evidence="6" key="1">
    <citation type="journal article" date="2023" name="Mol. Phylogenet. Evol.">
        <title>Genome-scale phylogeny and comparative genomics of the fungal order Sordariales.</title>
        <authorList>
            <person name="Hensen N."/>
            <person name="Bonometti L."/>
            <person name="Westerberg I."/>
            <person name="Brannstrom I.O."/>
            <person name="Guillou S."/>
            <person name="Cros-Aarteil S."/>
            <person name="Calhoun S."/>
            <person name="Haridas S."/>
            <person name="Kuo A."/>
            <person name="Mondo S."/>
            <person name="Pangilinan J."/>
            <person name="Riley R."/>
            <person name="LaButti K."/>
            <person name="Andreopoulos B."/>
            <person name="Lipzen A."/>
            <person name="Chen C."/>
            <person name="Yan M."/>
            <person name="Daum C."/>
            <person name="Ng V."/>
            <person name="Clum A."/>
            <person name="Steindorff A."/>
            <person name="Ohm R.A."/>
            <person name="Martin F."/>
            <person name="Silar P."/>
            <person name="Natvig D.O."/>
            <person name="Lalanne C."/>
            <person name="Gautier V."/>
            <person name="Ament-Velasquez S.L."/>
            <person name="Kruys A."/>
            <person name="Hutchinson M.I."/>
            <person name="Powell A.J."/>
            <person name="Barry K."/>
            <person name="Miller A.N."/>
            <person name="Grigoriev I.V."/>
            <person name="Debuchy R."/>
            <person name="Gladieux P."/>
            <person name="Hiltunen Thoren M."/>
            <person name="Johannesson H."/>
        </authorList>
    </citation>
    <scope>NUCLEOTIDE SEQUENCE</scope>
    <source>
        <strain evidence="6">CBS 958.72</strain>
    </source>
</reference>
<dbReference type="InterPro" id="IPR009072">
    <property type="entry name" value="Histone-fold"/>
</dbReference>
<proteinExistence type="inferred from homology"/>
<dbReference type="GO" id="GO:0016602">
    <property type="term" value="C:CCAAT-binding factor complex"/>
    <property type="evidence" value="ECO:0007669"/>
    <property type="project" value="InterPro"/>
</dbReference>
<dbReference type="SUPFAM" id="SSF47113">
    <property type="entry name" value="Histone-fold"/>
    <property type="match status" value="1"/>
</dbReference>
<evidence type="ECO:0000256" key="3">
    <source>
        <dbReference type="ARBA" id="ARBA00023125"/>
    </source>
</evidence>
<accession>A0AAE0MXW3</accession>
<evidence type="ECO:0000256" key="1">
    <source>
        <dbReference type="ARBA" id="ARBA00009053"/>
    </source>
</evidence>
<dbReference type="Proteomes" id="UP001287356">
    <property type="component" value="Unassembled WGS sequence"/>
</dbReference>
<dbReference type="Pfam" id="PF00808">
    <property type="entry name" value="CBFD_NFYB_HMF"/>
    <property type="match status" value="1"/>
</dbReference>
<feature type="non-terminal residue" evidence="6">
    <location>
        <position position="65"/>
    </location>
</feature>
<dbReference type="GO" id="GO:0046982">
    <property type="term" value="F:protein heterodimerization activity"/>
    <property type="evidence" value="ECO:0007669"/>
    <property type="project" value="InterPro"/>
</dbReference>
<evidence type="ECO:0000313" key="7">
    <source>
        <dbReference type="Proteomes" id="UP001287356"/>
    </source>
</evidence>
<gene>
    <name evidence="6" type="ORF">B0T24DRAFT_540637</name>
</gene>
<dbReference type="GO" id="GO:0000978">
    <property type="term" value="F:RNA polymerase II cis-regulatory region sequence-specific DNA binding"/>
    <property type="evidence" value="ECO:0007669"/>
    <property type="project" value="TreeGrafter"/>
</dbReference>
<feature type="domain" description="Transcription factor CBF/NF-Y/archaeal histone" evidence="5">
    <location>
        <begin position="1"/>
        <end position="43"/>
    </location>
</feature>
<dbReference type="InterPro" id="IPR027113">
    <property type="entry name" value="Transc_fact_NFYB/HAP3"/>
</dbReference>
<dbReference type="GO" id="GO:0001228">
    <property type="term" value="F:DNA-binding transcription activator activity, RNA polymerase II-specific"/>
    <property type="evidence" value="ECO:0007669"/>
    <property type="project" value="InterPro"/>
</dbReference>
<keyword evidence="4" id="KW-0804">Transcription</keyword>
<protein>
    <submittedName>
        <fullName evidence="6">CCAAT-binding transcription factor</fullName>
    </submittedName>
</protein>
<dbReference type="Gene3D" id="1.10.20.10">
    <property type="entry name" value="Histone, subunit A"/>
    <property type="match status" value="1"/>
</dbReference>
<dbReference type="EMBL" id="JAULSN010000017">
    <property type="protein sequence ID" value="KAK3358336.1"/>
    <property type="molecule type" value="Genomic_DNA"/>
</dbReference>
<evidence type="ECO:0000259" key="5">
    <source>
        <dbReference type="Pfam" id="PF00808"/>
    </source>
</evidence>
<dbReference type="PANTHER" id="PTHR11064">
    <property type="entry name" value="CCAAT-BINDING TRANSCRIPTION FACTOR-RELATED"/>
    <property type="match status" value="1"/>
</dbReference>
<evidence type="ECO:0000256" key="2">
    <source>
        <dbReference type="ARBA" id="ARBA00023015"/>
    </source>
</evidence>
<sequence length="65" mass="7431">KISAEAVECMQDCVSEFMSFISRAKCQESDRKTITSDHILTAMSNLGFEHYTAVLKMYLDKYRAS</sequence>
<comment type="caution">
    <text evidence="6">The sequence shown here is derived from an EMBL/GenBank/DDBJ whole genome shotgun (WGS) entry which is preliminary data.</text>
</comment>
<organism evidence="6 7">
    <name type="scientific">Lasiosphaeria ovina</name>
    <dbReference type="NCBI Taxonomy" id="92902"/>
    <lineage>
        <taxon>Eukaryota</taxon>
        <taxon>Fungi</taxon>
        <taxon>Dikarya</taxon>
        <taxon>Ascomycota</taxon>
        <taxon>Pezizomycotina</taxon>
        <taxon>Sordariomycetes</taxon>
        <taxon>Sordariomycetidae</taxon>
        <taxon>Sordariales</taxon>
        <taxon>Lasiosphaeriaceae</taxon>
        <taxon>Lasiosphaeria</taxon>
    </lineage>
</organism>
<reference evidence="6" key="2">
    <citation type="submission" date="2023-06" db="EMBL/GenBank/DDBJ databases">
        <authorList>
            <consortium name="Lawrence Berkeley National Laboratory"/>
            <person name="Haridas S."/>
            <person name="Hensen N."/>
            <person name="Bonometti L."/>
            <person name="Westerberg I."/>
            <person name="Brannstrom I.O."/>
            <person name="Guillou S."/>
            <person name="Cros-Aarteil S."/>
            <person name="Calhoun S."/>
            <person name="Kuo A."/>
            <person name="Mondo S."/>
            <person name="Pangilinan J."/>
            <person name="Riley R."/>
            <person name="Labutti K."/>
            <person name="Andreopoulos B."/>
            <person name="Lipzen A."/>
            <person name="Chen C."/>
            <person name="Yanf M."/>
            <person name="Daum C."/>
            <person name="Ng V."/>
            <person name="Clum A."/>
            <person name="Steindorff A."/>
            <person name="Ohm R."/>
            <person name="Martin F."/>
            <person name="Silar P."/>
            <person name="Natvig D."/>
            <person name="Lalanne C."/>
            <person name="Gautier V."/>
            <person name="Ament-Velasquez S.L."/>
            <person name="Kruys A."/>
            <person name="Hutchinson M.I."/>
            <person name="Powell A.J."/>
            <person name="Barry K."/>
            <person name="Miller A.N."/>
            <person name="Grigoriev I.V."/>
            <person name="Debuchy R."/>
            <person name="Gladieux P."/>
            <person name="Thoren M.H."/>
            <person name="Johannesson H."/>
        </authorList>
    </citation>
    <scope>NUCLEOTIDE SEQUENCE</scope>
    <source>
        <strain evidence="6">CBS 958.72</strain>
    </source>
</reference>
<name>A0AAE0MXW3_9PEZI</name>
<evidence type="ECO:0000256" key="4">
    <source>
        <dbReference type="ARBA" id="ARBA00023163"/>
    </source>
</evidence>